<sequence>MTEKEKTAPVVSVGADTEQSILKQTNDSITDFNEKGKSLDDYLEEMQKEFLQQLDPSHLKTISMRELYNTVYQSKPPLIDGCFIRAHI</sequence>
<comment type="caution">
    <text evidence="1">The sequence shown here is derived from an EMBL/GenBank/DDBJ whole genome shotgun (WGS) entry which is preliminary data.</text>
</comment>
<dbReference type="AlphaFoldDB" id="K1TVK4"/>
<dbReference type="EMBL" id="AJWY01002885">
    <property type="protein sequence ID" value="EKC77052.1"/>
    <property type="molecule type" value="Genomic_DNA"/>
</dbReference>
<reference evidence="1" key="1">
    <citation type="journal article" date="2013" name="Environ. Microbiol.">
        <title>Microbiota from the distal guts of lean and obese adolescents exhibit partial functional redundancy besides clear differences in community structure.</title>
        <authorList>
            <person name="Ferrer M."/>
            <person name="Ruiz A."/>
            <person name="Lanza F."/>
            <person name="Haange S.B."/>
            <person name="Oberbach A."/>
            <person name="Till H."/>
            <person name="Bargiela R."/>
            <person name="Campoy C."/>
            <person name="Segura M.T."/>
            <person name="Richter M."/>
            <person name="von Bergen M."/>
            <person name="Seifert J."/>
            <person name="Suarez A."/>
        </authorList>
    </citation>
    <scope>NUCLEOTIDE SEQUENCE</scope>
</reference>
<evidence type="ECO:0000313" key="1">
    <source>
        <dbReference type="EMBL" id="EKC77052.1"/>
    </source>
</evidence>
<name>K1TVK4_9ZZZZ</name>
<proteinExistence type="predicted"/>
<accession>K1TVK4</accession>
<protein>
    <submittedName>
        <fullName evidence="1">Uncharacterized protein</fullName>
    </submittedName>
</protein>
<gene>
    <name evidence="1" type="ORF">LEA_04372</name>
</gene>
<feature type="non-terminal residue" evidence="1">
    <location>
        <position position="88"/>
    </location>
</feature>
<organism evidence="1">
    <name type="scientific">human gut metagenome</name>
    <dbReference type="NCBI Taxonomy" id="408170"/>
    <lineage>
        <taxon>unclassified sequences</taxon>
        <taxon>metagenomes</taxon>
        <taxon>organismal metagenomes</taxon>
    </lineage>
</organism>